<organism evidence="2">
    <name type="scientific">marine sediment metagenome</name>
    <dbReference type="NCBI Taxonomy" id="412755"/>
    <lineage>
        <taxon>unclassified sequences</taxon>
        <taxon>metagenomes</taxon>
        <taxon>ecological metagenomes</taxon>
    </lineage>
</organism>
<feature type="region of interest" description="Disordered" evidence="1">
    <location>
        <begin position="1"/>
        <end position="98"/>
    </location>
</feature>
<feature type="region of interest" description="Disordered" evidence="1">
    <location>
        <begin position="239"/>
        <end position="315"/>
    </location>
</feature>
<feature type="compositionally biased region" description="Basic and acidic residues" evidence="1">
    <location>
        <begin position="25"/>
        <end position="36"/>
    </location>
</feature>
<comment type="caution">
    <text evidence="2">The sequence shown here is derived from an EMBL/GenBank/DDBJ whole genome shotgun (WGS) entry which is preliminary data.</text>
</comment>
<sequence>MADVTASSEMTDALGKVEAVEMTPDGERPLSSEEKAQASTEASPAGAPAEKEVSQSEGAPVQTSQPRVEVVEPIAQQSAPAKAAPVAEETKEEPKEDMAEALKKLAEFGDSRAEEVRRAAQSAADKNTAQFDLVRRESEARARELTDSIRDLEQRDLTDEEKAKVRETYAQQDERTDLDAKAVQLEDLAKATIIDSLMFEYRDFNVSRDELESMDSAEEMELCCAHAANDLLVNRLAEKETPKEEPAAPKTEEPPVEQSKPEARVANVPAGAQSPTDVGTGGTPPAEAKFSEEQTTDAMRENLKNAQWSTVRIKG</sequence>
<feature type="compositionally biased region" description="Polar residues" evidence="1">
    <location>
        <begin position="304"/>
        <end position="315"/>
    </location>
</feature>
<evidence type="ECO:0008006" key="3">
    <source>
        <dbReference type="Google" id="ProtNLM"/>
    </source>
</evidence>
<dbReference type="AlphaFoldDB" id="A0A0F8YT85"/>
<reference evidence="2" key="1">
    <citation type="journal article" date="2015" name="Nature">
        <title>Complex archaea that bridge the gap between prokaryotes and eukaryotes.</title>
        <authorList>
            <person name="Spang A."/>
            <person name="Saw J.H."/>
            <person name="Jorgensen S.L."/>
            <person name="Zaremba-Niedzwiedzka K."/>
            <person name="Martijn J."/>
            <person name="Lind A.E."/>
            <person name="van Eijk R."/>
            <person name="Schleper C."/>
            <person name="Guy L."/>
            <person name="Ettema T.J."/>
        </authorList>
    </citation>
    <scope>NUCLEOTIDE SEQUENCE</scope>
</reference>
<proteinExistence type="predicted"/>
<name>A0A0F8YT85_9ZZZZ</name>
<gene>
    <name evidence="2" type="ORF">LCGC14_3117170</name>
</gene>
<evidence type="ECO:0000256" key="1">
    <source>
        <dbReference type="SAM" id="MobiDB-lite"/>
    </source>
</evidence>
<feature type="compositionally biased region" description="Polar residues" evidence="1">
    <location>
        <begin position="1"/>
        <end position="10"/>
    </location>
</feature>
<feature type="compositionally biased region" description="Basic and acidic residues" evidence="1">
    <location>
        <begin position="239"/>
        <end position="263"/>
    </location>
</feature>
<feature type="compositionally biased region" description="Basic and acidic residues" evidence="1">
    <location>
        <begin position="88"/>
        <end position="98"/>
    </location>
</feature>
<feature type="compositionally biased region" description="Polar residues" evidence="1">
    <location>
        <begin position="55"/>
        <end position="66"/>
    </location>
</feature>
<accession>A0A0F8YT85</accession>
<protein>
    <recommendedName>
        <fullName evidence="3">Scaffolding protein</fullName>
    </recommendedName>
</protein>
<evidence type="ECO:0000313" key="2">
    <source>
        <dbReference type="EMBL" id="KKK51216.1"/>
    </source>
</evidence>
<feature type="non-terminal residue" evidence="2">
    <location>
        <position position="315"/>
    </location>
</feature>
<dbReference type="EMBL" id="LAZR01067622">
    <property type="protein sequence ID" value="KKK51216.1"/>
    <property type="molecule type" value="Genomic_DNA"/>
</dbReference>